<proteinExistence type="predicted"/>
<dbReference type="AlphaFoldDB" id="A0A4Q1JJE1"/>
<dbReference type="RefSeq" id="WP_129255116.1">
    <property type="nucleotide sequence ID" value="NZ_SAXA01000012.1"/>
</dbReference>
<evidence type="ECO:0000313" key="1">
    <source>
        <dbReference type="EMBL" id="RXQ91015.1"/>
    </source>
</evidence>
<reference evidence="1 2" key="1">
    <citation type="submission" date="2019-01" db="EMBL/GenBank/DDBJ databases">
        <title>Ancylomarina salipaludis sp. nov., isolated from a salt marsh.</title>
        <authorList>
            <person name="Yoon J.-H."/>
        </authorList>
    </citation>
    <scope>NUCLEOTIDE SEQUENCE [LARGE SCALE GENOMIC DNA]</scope>
    <source>
        <strain evidence="1 2">SHSM-M15</strain>
    </source>
</reference>
<dbReference type="OrthoDB" id="937114at2"/>
<gene>
    <name evidence="1" type="ORF">EO244_13000</name>
</gene>
<dbReference type="SUPFAM" id="SSF63829">
    <property type="entry name" value="Calcium-dependent phosphotriesterase"/>
    <property type="match status" value="1"/>
</dbReference>
<organism evidence="1 2">
    <name type="scientific">Ancylomarina salipaludis</name>
    <dbReference type="NCBI Taxonomy" id="2501299"/>
    <lineage>
        <taxon>Bacteria</taxon>
        <taxon>Pseudomonadati</taxon>
        <taxon>Bacteroidota</taxon>
        <taxon>Bacteroidia</taxon>
        <taxon>Marinilabiliales</taxon>
        <taxon>Marinifilaceae</taxon>
        <taxon>Ancylomarina</taxon>
    </lineage>
</organism>
<dbReference type="InterPro" id="IPR052918">
    <property type="entry name" value="Motility_Chemotaxis_Reg"/>
</dbReference>
<evidence type="ECO:0000313" key="2">
    <source>
        <dbReference type="Proteomes" id="UP000289703"/>
    </source>
</evidence>
<accession>A0A4Q1JJE1</accession>
<dbReference type="EMBL" id="SAXA01000012">
    <property type="protein sequence ID" value="RXQ91015.1"/>
    <property type="molecule type" value="Genomic_DNA"/>
</dbReference>
<dbReference type="Proteomes" id="UP000289703">
    <property type="component" value="Unassembled WGS sequence"/>
</dbReference>
<dbReference type="InterPro" id="IPR026444">
    <property type="entry name" value="Secre_tail"/>
</dbReference>
<keyword evidence="2" id="KW-1185">Reference proteome</keyword>
<comment type="caution">
    <text evidence="1">The sequence shown here is derived from an EMBL/GenBank/DDBJ whole genome shotgun (WGS) entry which is preliminary data.</text>
</comment>
<dbReference type="PANTHER" id="PTHR35580:SF1">
    <property type="entry name" value="PHYTASE-LIKE DOMAIN-CONTAINING PROTEIN"/>
    <property type="match status" value="1"/>
</dbReference>
<sequence>MNKFYYISLIVCLCFVPYSVKSQKINWLYHGLSTSSDADNVNSSSIDNRGNVYYLFKGGNVKINNRNTGYEKRVVKIDKNGNVNKIQPIISDKNHQKINDFTVDSDANIYMWGSFYEQYHTDYHRIGVNFKSLFIKYKDINEIDWIKSSGLEILELEFVNNKIFSLCRTSTDVVVQGKKIISGTSIVEFSILGDITSVVHMSTPDKEKFISLKIDKNGNIYLIGKFINSQLEFNGYTIENSTKENFTVVKFDQNYNVLWQKPINVSNRKFIYDNITVSPSGVVYVCGKFKGNIKVSGKVYYSKLYSNVLIQLNSSGKIENSTVFKIDDNNNYKSILKCDNYGNLYFSNGSVIASVNSKLKSLFKYDNIKNVTTLEVVDTKLYFTINFRDSIKIGDYEFSTIAEYDYSDIAVGQIELSYDYSKPEIVATSKAICGTKGVTLSLQNNNVQNCNWYYNNNIVGSESELLASKEGEYIVFVNTDNSNLSDTISLSKHDGISVSIINKEDNILCENETLILNTNRDNKYSYKWYRGSDALKENVDSIEISNQGIYYLEVSSDNCVNTDSIYISKINKPAEIIYKNEMTEANFNVSYFNQIDTISDIKWFYENETTPFSNDYNNYLRLDGKYRIVKSNICGTTTDSLKYKNENYYSNRVKIFPTICNQNVCIYNNENEHVKVKIYDLDKEYIYMEYEGYVTFNNGLYKLDINELQEGKYIVEVEIDNIIHSKKIIKHI</sequence>
<name>A0A4Q1JJE1_9BACT</name>
<dbReference type="PANTHER" id="PTHR35580">
    <property type="entry name" value="CELL SURFACE GLYCOPROTEIN (S-LAYER PROTEIN)-LIKE PROTEIN"/>
    <property type="match status" value="1"/>
</dbReference>
<dbReference type="NCBIfam" id="TIGR04183">
    <property type="entry name" value="Por_Secre_tail"/>
    <property type="match status" value="1"/>
</dbReference>
<protein>
    <submittedName>
        <fullName evidence="1">T9SS type A sorting domain-containing protein</fullName>
    </submittedName>
</protein>